<dbReference type="GO" id="GO:0003899">
    <property type="term" value="F:DNA-directed RNA polymerase activity"/>
    <property type="evidence" value="ECO:0007669"/>
    <property type="project" value="InterPro"/>
</dbReference>
<keyword evidence="2" id="KW-0731">Sigma factor</keyword>
<keyword evidence="7" id="KW-1185">Reference proteome</keyword>
<dbReference type="InterPro" id="IPR007630">
    <property type="entry name" value="RNA_pol_sigma70_r4"/>
</dbReference>
<keyword evidence="3" id="KW-0238">DNA-binding</keyword>
<dbReference type="InterPro" id="IPR007627">
    <property type="entry name" value="RNA_pol_sigma70_r2"/>
</dbReference>
<organism evidence="6 7">
    <name type="scientific">Limnohabitans radicicola</name>
    <dbReference type="NCBI Taxonomy" id="2771427"/>
    <lineage>
        <taxon>Bacteria</taxon>
        <taxon>Pseudomonadati</taxon>
        <taxon>Pseudomonadota</taxon>
        <taxon>Betaproteobacteria</taxon>
        <taxon>Burkholderiales</taxon>
        <taxon>Comamonadaceae</taxon>
        <taxon>Limnohabitans</taxon>
    </lineage>
</organism>
<keyword evidence="4" id="KW-0804">Transcription</keyword>
<dbReference type="Gene3D" id="1.20.140.160">
    <property type="match status" value="1"/>
</dbReference>
<dbReference type="PANTHER" id="PTHR30385:SF7">
    <property type="entry name" value="RNA POLYMERASE SIGMA FACTOR FLIA"/>
    <property type="match status" value="1"/>
</dbReference>
<proteinExistence type="predicted"/>
<dbReference type="InterPro" id="IPR013325">
    <property type="entry name" value="RNA_pol_sigma_r2"/>
</dbReference>
<dbReference type="Gene3D" id="1.10.1740.10">
    <property type="match status" value="1"/>
</dbReference>
<dbReference type="Pfam" id="PF04545">
    <property type="entry name" value="Sigma70_r4"/>
    <property type="match status" value="1"/>
</dbReference>
<feature type="domain" description="RNA polymerase sigma-70" evidence="5">
    <location>
        <begin position="44"/>
        <end position="57"/>
    </location>
</feature>
<reference evidence="6" key="1">
    <citation type="submission" date="2020-09" db="EMBL/GenBank/DDBJ databases">
        <title>Genome seq and assembly of Limnohabitants sp.</title>
        <authorList>
            <person name="Chhetri G."/>
        </authorList>
    </citation>
    <scope>NUCLEOTIDE SEQUENCE</scope>
    <source>
        <strain evidence="6">JUR4</strain>
    </source>
</reference>
<dbReference type="SUPFAM" id="SSF88946">
    <property type="entry name" value="Sigma2 domain of RNA polymerase sigma factors"/>
    <property type="match status" value="1"/>
</dbReference>
<dbReference type="PANTHER" id="PTHR30385">
    <property type="entry name" value="SIGMA FACTOR F FLAGELLAR"/>
    <property type="match status" value="1"/>
</dbReference>
<dbReference type="Proteomes" id="UP000647424">
    <property type="component" value="Unassembled WGS sequence"/>
</dbReference>
<gene>
    <name evidence="6" type="primary">fliA</name>
    <name evidence="6" type="ORF">IC609_00025</name>
</gene>
<dbReference type="PIRSF" id="PIRSF000770">
    <property type="entry name" value="RNA_pol_sigma-SigE/K"/>
    <property type="match status" value="1"/>
</dbReference>
<evidence type="ECO:0000256" key="1">
    <source>
        <dbReference type="ARBA" id="ARBA00023015"/>
    </source>
</evidence>
<dbReference type="NCBIfam" id="NF005413">
    <property type="entry name" value="PRK06986.1"/>
    <property type="match status" value="1"/>
</dbReference>
<dbReference type="GO" id="GO:0006352">
    <property type="term" value="P:DNA-templated transcription initiation"/>
    <property type="evidence" value="ECO:0007669"/>
    <property type="project" value="InterPro"/>
</dbReference>
<accession>A0A927FFB7</accession>
<comment type="caution">
    <text evidence="6">The sequence shown here is derived from an EMBL/GenBank/DDBJ whole genome shotgun (WGS) entry which is preliminary data.</text>
</comment>
<evidence type="ECO:0000256" key="4">
    <source>
        <dbReference type="ARBA" id="ARBA00023163"/>
    </source>
</evidence>
<dbReference type="CDD" id="cd06171">
    <property type="entry name" value="Sigma70_r4"/>
    <property type="match status" value="1"/>
</dbReference>
<keyword evidence="1" id="KW-0805">Transcription regulation</keyword>
<dbReference type="InterPro" id="IPR013324">
    <property type="entry name" value="RNA_pol_sigma_r3/r4-like"/>
</dbReference>
<dbReference type="PROSITE" id="PS00715">
    <property type="entry name" value="SIGMA70_1"/>
    <property type="match status" value="1"/>
</dbReference>
<dbReference type="InterPro" id="IPR000943">
    <property type="entry name" value="RNA_pol_sigma70"/>
</dbReference>
<dbReference type="GO" id="GO:0016987">
    <property type="term" value="F:sigma factor activity"/>
    <property type="evidence" value="ECO:0007669"/>
    <property type="project" value="UniProtKB-KW"/>
</dbReference>
<name>A0A927FFB7_9BURK</name>
<dbReference type="NCBIfam" id="TIGR02937">
    <property type="entry name" value="sigma70-ECF"/>
    <property type="match status" value="1"/>
</dbReference>
<dbReference type="EMBL" id="JACYFT010000001">
    <property type="protein sequence ID" value="MBD8048912.1"/>
    <property type="molecule type" value="Genomic_DNA"/>
</dbReference>
<dbReference type="SUPFAM" id="SSF88659">
    <property type="entry name" value="Sigma3 and sigma4 domains of RNA polymerase sigma factors"/>
    <property type="match status" value="2"/>
</dbReference>
<evidence type="ECO:0000256" key="3">
    <source>
        <dbReference type="ARBA" id="ARBA00023125"/>
    </source>
</evidence>
<evidence type="ECO:0000313" key="7">
    <source>
        <dbReference type="Proteomes" id="UP000647424"/>
    </source>
</evidence>
<dbReference type="AlphaFoldDB" id="A0A927FFB7"/>
<dbReference type="Pfam" id="PF04542">
    <property type="entry name" value="Sigma70_r2"/>
    <property type="match status" value="1"/>
</dbReference>
<dbReference type="PRINTS" id="PR00046">
    <property type="entry name" value="SIGMA70FCT"/>
</dbReference>
<evidence type="ECO:0000256" key="2">
    <source>
        <dbReference type="ARBA" id="ARBA00023082"/>
    </source>
</evidence>
<dbReference type="GO" id="GO:0003677">
    <property type="term" value="F:DNA binding"/>
    <property type="evidence" value="ECO:0007669"/>
    <property type="project" value="UniProtKB-KW"/>
</dbReference>
<evidence type="ECO:0000313" key="6">
    <source>
        <dbReference type="EMBL" id="MBD8048912.1"/>
    </source>
</evidence>
<dbReference type="NCBIfam" id="TIGR02479">
    <property type="entry name" value="FliA_WhiG"/>
    <property type="match status" value="1"/>
</dbReference>
<evidence type="ECO:0000259" key="5">
    <source>
        <dbReference type="PROSITE" id="PS00715"/>
    </source>
</evidence>
<dbReference type="InterPro" id="IPR014284">
    <property type="entry name" value="RNA_pol_sigma-70_dom"/>
</dbReference>
<sequence length="235" mass="26706">MASVSLYEQVDNRHESLIMGHMPMVKRVAVHLKARLPPFMELDELIQVGMVGLIEAARSFDPTKGFEFEHFALSRVRGAILDEVRRQSFLPRSAVAFNKSENEAIHVLSAELGRAPTQVELAEFMGKDIEEFHKDRGQAKRFETYSMEVVTDEVMSMPGDSHMQPEVMVEEAQFMDAVMQAIDHLPEREKLVMSLYYVEELNLKEIGEVLGVSESRVSQILSTVVKKLRLELKIG</sequence>
<dbReference type="InterPro" id="IPR012845">
    <property type="entry name" value="RNA_pol_sigma_FliA_WhiG"/>
</dbReference>
<protein>
    <submittedName>
        <fullName evidence="6">RNA polymerase sigma factor FliA</fullName>
    </submittedName>
</protein>